<gene>
    <name evidence="1" type="ORF">H8E19_17300</name>
</gene>
<feature type="non-terminal residue" evidence="1">
    <location>
        <position position="1"/>
    </location>
</feature>
<dbReference type="EMBL" id="JACNJD010000353">
    <property type="protein sequence ID" value="MBC8179161.1"/>
    <property type="molecule type" value="Genomic_DNA"/>
</dbReference>
<name>A0A8J6N348_9DELT</name>
<sequence>EEIATSFHGVNKSFAIQAGREIRIMVEGKIIDDDQAYMVCNDIAKKIEKELTYPGQIKVTVIRETRAVGYAK</sequence>
<accession>A0A8J6N348</accession>
<evidence type="ECO:0000313" key="1">
    <source>
        <dbReference type="EMBL" id="MBC8179161.1"/>
    </source>
</evidence>
<evidence type="ECO:0000313" key="2">
    <source>
        <dbReference type="Proteomes" id="UP000650524"/>
    </source>
</evidence>
<proteinExistence type="predicted"/>
<reference evidence="1 2" key="1">
    <citation type="submission" date="2020-08" db="EMBL/GenBank/DDBJ databases">
        <title>Bridging the membrane lipid divide: bacteria of the FCB group superphylum have the potential to synthesize archaeal ether lipids.</title>
        <authorList>
            <person name="Villanueva L."/>
            <person name="Von Meijenfeldt F.A.B."/>
            <person name="Westbye A.B."/>
            <person name="Yadav S."/>
            <person name="Hopmans E.C."/>
            <person name="Dutilh B.E."/>
            <person name="Sinninghe Damste J.S."/>
        </authorList>
    </citation>
    <scope>NUCLEOTIDE SEQUENCE [LARGE SCALE GENOMIC DNA]</scope>
    <source>
        <strain evidence="1">NIOZ-UU27</strain>
    </source>
</reference>
<dbReference type="Proteomes" id="UP000650524">
    <property type="component" value="Unassembled WGS sequence"/>
</dbReference>
<comment type="caution">
    <text evidence="1">The sequence shown here is derived from an EMBL/GenBank/DDBJ whole genome shotgun (WGS) entry which is preliminary data.</text>
</comment>
<organism evidence="1 2">
    <name type="scientific">Candidatus Desulfacyla euxinica</name>
    <dbReference type="NCBI Taxonomy" id="2841693"/>
    <lineage>
        <taxon>Bacteria</taxon>
        <taxon>Deltaproteobacteria</taxon>
        <taxon>Candidatus Desulfacyla</taxon>
    </lineage>
</organism>
<dbReference type="AlphaFoldDB" id="A0A8J6N348"/>
<protein>
    <submittedName>
        <fullName evidence="1">Ribonuclease Y</fullName>
    </submittedName>
</protein>